<dbReference type="EMBL" id="CH940647">
    <property type="protein sequence ID" value="EDW68803.1"/>
    <property type="molecule type" value="Genomic_DNA"/>
</dbReference>
<name>B4LCU2_DROVI</name>
<feature type="region of interest" description="Disordered" evidence="1">
    <location>
        <begin position="18"/>
        <end position="66"/>
    </location>
</feature>
<feature type="compositionally biased region" description="Pro residues" evidence="1">
    <location>
        <begin position="25"/>
        <end position="35"/>
    </location>
</feature>
<dbReference type="PANTHER" id="PTHR47248">
    <property type="entry name" value="PROTEIN CBG06772"/>
    <property type="match status" value="1"/>
</dbReference>
<dbReference type="InterPro" id="IPR036880">
    <property type="entry name" value="Kunitz_BPTI_sf"/>
</dbReference>
<feature type="domain" description="BPTI/Kunitz inhibitor" evidence="3">
    <location>
        <begin position="51"/>
        <end position="108"/>
    </location>
</feature>
<dbReference type="Proteomes" id="UP000008792">
    <property type="component" value="Unassembled WGS sequence"/>
</dbReference>
<dbReference type="InterPro" id="IPR052861">
    <property type="entry name" value="BPTI/Kunitz_domain"/>
</dbReference>
<accession>B4LCU2</accession>
<gene>
    <name evidence="4" type="primary">Dvir\Kil-1</name>
    <name evidence="4" type="ORF">Dvir_GJ12487</name>
</gene>
<protein>
    <submittedName>
        <fullName evidence="4">Kunitz inhibitor like protein 1</fullName>
    </submittedName>
</protein>
<keyword evidence="5" id="KW-1185">Reference proteome</keyword>
<dbReference type="SUPFAM" id="SSF57362">
    <property type="entry name" value="BPTI-like"/>
    <property type="match status" value="1"/>
</dbReference>
<sequence>MKFILILACLALFVAHTQAQRRPPVRPPTRPPTRGPPSSCRGAVSANRQACTGGKNEGNSNGRQCPANANREMWWYDSRSRSCKKMSYKGCGGNNNRYCTRKACETKCRRRTE</sequence>
<dbReference type="MEROPS" id="I02.037"/>
<evidence type="ECO:0000313" key="4">
    <source>
        <dbReference type="EMBL" id="EDW68803.1"/>
    </source>
</evidence>
<dbReference type="eggNOG" id="KOG3017">
    <property type="taxonomic scope" value="Eukaryota"/>
</dbReference>
<dbReference type="OMA" id="MKFLLIM"/>
<dbReference type="InParanoid" id="B4LCU2"/>
<dbReference type="HOGENOM" id="CLU_164133_0_1_1"/>
<reference evidence="4 5" key="1">
    <citation type="journal article" date="2007" name="Nature">
        <title>Evolution of genes and genomes on the Drosophila phylogeny.</title>
        <authorList>
            <consortium name="Drosophila 12 Genomes Consortium"/>
            <person name="Clark A.G."/>
            <person name="Eisen M.B."/>
            <person name="Smith D.R."/>
            <person name="Bergman C.M."/>
            <person name="Oliver B."/>
            <person name="Markow T.A."/>
            <person name="Kaufman T.C."/>
            <person name="Kellis M."/>
            <person name="Gelbart W."/>
            <person name="Iyer V.N."/>
            <person name="Pollard D.A."/>
            <person name="Sackton T.B."/>
            <person name="Larracuente A.M."/>
            <person name="Singh N.D."/>
            <person name="Abad J.P."/>
            <person name="Abt D.N."/>
            <person name="Adryan B."/>
            <person name="Aguade M."/>
            <person name="Akashi H."/>
            <person name="Anderson W.W."/>
            <person name="Aquadro C.F."/>
            <person name="Ardell D.H."/>
            <person name="Arguello R."/>
            <person name="Artieri C.G."/>
            <person name="Barbash D.A."/>
            <person name="Barker D."/>
            <person name="Barsanti P."/>
            <person name="Batterham P."/>
            <person name="Batzoglou S."/>
            <person name="Begun D."/>
            <person name="Bhutkar A."/>
            <person name="Blanco E."/>
            <person name="Bosak S.A."/>
            <person name="Bradley R.K."/>
            <person name="Brand A.D."/>
            <person name="Brent M.R."/>
            <person name="Brooks A.N."/>
            <person name="Brown R.H."/>
            <person name="Butlin R.K."/>
            <person name="Caggese C."/>
            <person name="Calvi B.R."/>
            <person name="Bernardo de Carvalho A."/>
            <person name="Caspi A."/>
            <person name="Castrezana S."/>
            <person name="Celniker S.E."/>
            <person name="Chang J.L."/>
            <person name="Chapple C."/>
            <person name="Chatterji S."/>
            <person name="Chinwalla A."/>
            <person name="Civetta A."/>
            <person name="Clifton S.W."/>
            <person name="Comeron J.M."/>
            <person name="Costello J.C."/>
            <person name="Coyne J.A."/>
            <person name="Daub J."/>
            <person name="David R.G."/>
            <person name="Delcher A.L."/>
            <person name="Delehaunty K."/>
            <person name="Do C.B."/>
            <person name="Ebling H."/>
            <person name="Edwards K."/>
            <person name="Eickbush T."/>
            <person name="Evans J.D."/>
            <person name="Filipski A."/>
            <person name="Findeiss S."/>
            <person name="Freyhult E."/>
            <person name="Fulton L."/>
            <person name="Fulton R."/>
            <person name="Garcia A.C."/>
            <person name="Gardiner A."/>
            <person name="Garfield D.A."/>
            <person name="Garvin B.E."/>
            <person name="Gibson G."/>
            <person name="Gilbert D."/>
            <person name="Gnerre S."/>
            <person name="Godfrey J."/>
            <person name="Good R."/>
            <person name="Gotea V."/>
            <person name="Gravely B."/>
            <person name="Greenberg A.J."/>
            <person name="Griffiths-Jones S."/>
            <person name="Gross S."/>
            <person name="Guigo R."/>
            <person name="Gustafson E.A."/>
            <person name="Haerty W."/>
            <person name="Hahn M.W."/>
            <person name="Halligan D.L."/>
            <person name="Halpern A.L."/>
            <person name="Halter G.M."/>
            <person name="Han M.V."/>
            <person name="Heger A."/>
            <person name="Hillier L."/>
            <person name="Hinrichs A.S."/>
            <person name="Holmes I."/>
            <person name="Hoskins R.A."/>
            <person name="Hubisz M.J."/>
            <person name="Hultmark D."/>
            <person name="Huntley M.A."/>
            <person name="Jaffe D.B."/>
            <person name="Jagadeeshan S."/>
            <person name="Jeck W.R."/>
            <person name="Johnson J."/>
            <person name="Jones C.D."/>
            <person name="Jordan W.C."/>
            <person name="Karpen G.H."/>
            <person name="Kataoka E."/>
            <person name="Keightley P.D."/>
            <person name="Kheradpour P."/>
            <person name="Kirkness E.F."/>
            <person name="Koerich L.B."/>
            <person name="Kristiansen K."/>
            <person name="Kudrna D."/>
            <person name="Kulathinal R.J."/>
            <person name="Kumar S."/>
            <person name="Kwok R."/>
            <person name="Lander E."/>
            <person name="Langley C.H."/>
            <person name="Lapoint R."/>
            <person name="Lazzaro B.P."/>
            <person name="Lee S.J."/>
            <person name="Levesque L."/>
            <person name="Li R."/>
            <person name="Lin C.F."/>
            <person name="Lin M.F."/>
            <person name="Lindblad-Toh K."/>
            <person name="Llopart A."/>
            <person name="Long M."/>
            <person name="Low L."/>
            <person name="Lozovsky E."/>
            <person name="Lu J."/>
            <person name="Luo M."/>
            <person name="Machado C.A."/>
            <person name="Makalowski W."/>
            <person name="Marzo M."/>
            <person name="Matsuda M."/>
            <person name="Matzkin L."/>
            <person name="McAllister B."/>
            <person name="McBride C.S."/>
            <person name="McKernan B."/>
            <person name="McKernan K."/>
            <person name="Mendez-Lago M."/>
            <person name="Minx P."/>
            <person name="Mollenhauer M.U."/>
            <person name="Montooth K."/>
            <person name="Mount S.M."/>
            <person name="Mu X."/>
            <person name="Myers E."/>
            <person name="Negre B."/>
            <person name="Newfeld S."/>
            <person name="Nielsen R."/>
            <person name="Noor M.A."/>
            <person name="O'Grady P."/>
            <person name="Pachter L."/>
            <person name="Papaceit M."/>
            <person name="Parisi M.J."/>
            <person name="Parisi M."/>
            <person name="Parts L."/>
            <person name="Pedersen J.S."/>
            <person name="Pesole G."/>
            <person name="Phillippy A.M."/>
            <person name="Ponting C.P."/>
            <person name="Pop M."/>
            <person name="Porcelli D."/>
            <person name="Powell J.R."/>
            <person name="Prohaska S."/>
            <person name="Pruitt K."/>
            <person name="Puig M."/>
            <person name="Quesneville H."/>
            <person name="Ram K.R."/>
            <person name="Rand D."/>
            <person name="Rasmussen M.D."/>
            <person name="Reed L.K."/>
            <person name="Reenan R."/>
            <person name="Reily A."/>
            <person name="Remington K.A."/>
            <person name="Rieger T.T."/>
            <person name="Ritchie M.G."/>
            <person name="Robin C."/>
            <person name="Rogers Y.H."/>
            <person name="Rohde C."/>
            <person name="Rozas J."/>
            <person name="Rubenfield M.J."/>
            <person name="Ruiz A."/>
            <person name="Russo S."/>
            <person name="Salzberg S.L."/>
            <person name="Sanchez-Gracia A."/>
            <person name="Saranga D.J."/>
            <person name="Sato H."/>
            <person name="Schaeffer S.W."/>
            <person name="Schatz M.C."/>
            <person name="Schlenke T."/>
            <person name="Schwartz R."/>
            <person name="Segarra C."/>
            <person name="Singh R.S."/>
            <person name="Sirot L."/>
            <person name="Sirota M."/>
            <person name="Sisneros N.B."/>
            <person name="Smith C.D."/>
            <person name="Smith T.F."/>
            <person name="Spieth J."/>
            <person name="Stage D.E."/>
            <person name="Stark A."/>
            <person name="Stephan W."/>
            <person name="Strausberg R.L."/>
            <person name="Strempel S."/>
            <person name="Sturgill D."/>
            <person name="Sutton G."/>
            <person name="Sutton G.G."/>
            <person name="Tao W."/>
            <person name="Teichmann S."/>
            <person name="Tobari Y.N."/>
            <person name="Tomimura Y."/>
            <person name="Tsolas J.M."/>
            <person name="Valente V.L."/>
            <person name="Venter E."/>
            <person name="Venter J.C."/>
            <person name="Vicario S."/>
            <person name="Vieira F.G."/>
            <person name="Vilella A.J."/>
            <person name="Villasante A."/>
            <person name="Walenz B."/>
            <person name="Wang J."/>
            <person name="Wasserman M."/>
            <person name="Watts T."/>
            <person name="Wilson D."/>
            <person name="Wilson R.K."/>
            <person name="Wing R.A."/>
            <person name="Wolfner M.F."/>
            <person name="Wong A."/>
            <person name="Wong G.K."/>
            <person name="Wu C.I."/>
            <person name="Wu G."/>
            <person name="Yamamoto D."/>
            <person name="Yang H.P."/>
            <person name="Yang S.P."/>
            <person name="Yorke J.A."/>
            <person name="Yoshida K."/>
            <person name="Zdobnov E."/>
            <person name="Zhang P."/>
            <person name="Zhang Y."/>
            <person name="Zimin A.V."/>
            <person name="Baldwin J."/>
            <person name="Abdouelleil A."/>
            <person name="Abdulkadir J."/>
            <person name="Abebe A."/>
            <person name="Abera B."/>
            <person name="Abreu J."/>
            <person name="Acer S.C."/>
            <person name="Aftuck L."/>
            <person name="Alexander A."/>
            <person name="An P."/>
            <person name="Anderson E."/>
            <person name="Anderson S."/>
            <person name="Arachi H."/>
            <person name="Azer M."/>
            <person name="Bachantsang P."/>
            <person name="Barry A."/>
            <person name="Bayul T."/>
            <person name="Berlin A."/>
            <person name="Bessette D."/>
            <person name="Bloom T."/>
            <person name="Blye J."/>
            <person name="Boguslavskiy L."/>
            <person name="Bonnet C."/>
            <person name="Boukhgalter B."/>
            <person name="Bourzgui I."/>
            <person name="Brown A."/>
            <person name="Cahill P."/>
            <person name="Channer S."/>
            <person name="Cheshatsang Y."/>
            <person name="Chuda L."/>
            <person name="Citroen M."/>
            <person name="Collymore A."/>
            <person name="Cooke P."/>
            <person name="Costello M."/>
            <person name="D'Aco K."/>
            <person name="Daza R."/>
            <person name="De Haan G."/>
            <person name="DeGray S."/>
            <person name="DeMaso C."/>
            <person name="Dhargay N."/>
            <person name="Dooley K."/>
            <person name="Dooley E."/>
            <person name="Doricent M."/>
            <person name="Dorje P."/>
            <person name="Dorjee K."/>
            <person name="Dupes A."/>
            <person name="Elong R."/>
            <person name="Falk J."/>
            <person name="Farina A."/>
            <person name="Faro S."/>
            <person name="Ferguson D."/>
            <person name="Fisher S."/>
            <person name="Foley C.D."/>
            <person name="Franke A."/>
            <person name="Friedrich D."/>
            <person name="Gadbois L."/>
            <person name="Gearin G."/>
            <person name="Gearin C.R."/>
            <person name="Giannoukos G."/>
            <person name="Goode T."/>
            <person name="Graham J."/>
            <person name="Grandbois E."/>
            <person name="Grewal S."/>
            <person name="Gyaltsen K."/>
            <person name="Hafez N."/>
            <person name="Hagos B."/>
            <person name="Hall J."/>
            <person name="Henson C."/>
            <person name="Hollinger A."/>
            <person name="Honan T."/>
            <person name="Huard M.D."/>
            <person name="Hughes L."/>
            <person name="Hurhula B."/>
            <person name="Husby M.E."/>
            <person name="Kamat A."/>
            <person name="Kanga B."/>
            <person name="Kashin S."/>
            <person name="Khazanovich D."/>
            <person name="Kisner P."/>
            <person name="Lance K."/>
            <person name="Lara M."/>
            <person name="Lee W."/>
            <person name="Lennon N."/>
            <person name="Letendre F."/>
            <person name="LeVine R."/>
            <person name="Lipovsky A."/>
            <person name="Liu X."/>
            <person name="Liu J."/>
            <person name="Liu S."/>
            <person name="Lokyitsang T."/>
            <person name="Lokyitsang Y."/>
            <person name="Lubonja R."/>
            <person name="Lui A."/>
            <person name="MacDonald P."/>
            <person name="Magnisalis V."/>
            <person name="Maru K."/>
            <person name="Matthews C."/>
            <person name="McCusker W."/>
            <person name="McDonough S."/>
            <person name="Mehta T."/>
            <person name="Meldrim J."/>
            <person name="Meneus L."/>
            <person name="Mihai O."/>
            <person name="Mihalev A."/>
            <person name="Mihova T."/>
            <person name="Mittelman R."/>
            <person name="Mlenga V."/>
            <person name="Montmayeur A."/>
            <person name="Mulrain L."/>
            <person name="Navidi A."/>
            <person name="Naylor J."/>
            <person name="Negash T."/>
            <person name="Nguyen T."/>
            <person name="Nguyen N."/>
            <person name="Nicol R."/>
            <person name="Norbu C."/>
            <person name="Norbu N."/>
            <person name="Novod N."/>
            <person name="O'Neill B."/>
            <person name="Osman S."/>
            <person name="Markiewicz E."/>
            <person name="Oyono O.L."/>
            <person name="Patti C."/>
            <person name="Phunkhang P."/>
            <person name="Pierre F."/>
            <person name="Priest M."/>
            <person name="Raghuraman S."/>
            <person name="Rege F."/>
            <person name="Reyes R."/>
            <person name="Rise C."/>
            <person name="Rogov P."/>
            <person name="Ross K."/>
            <person name="Ryan E."/>
            <person name="Settipalli S."/>
            <person name="Shea T."/>
            <person name="Sherpa N."/>
            <person name="Shi L."/>
            <person name="Shih D."/>
            <person name="Sparrow T."/>
            <person name="Spaulding J."/>
            <person name="Stalker J."/>
            <person name="Stange-Thomann N."/>
            <person name="Stavropoulos S."/>
            <person name="Stone C."/>
            <person name="Strader C."/>
            <person name="Tesfaye S."/>
            <person name="Thomson T."/>
            <person name="Thoulutsang Y."/>
            <person name="Thoulutsang D."/>
            <person name="Topham K."/>
            <person name="Topping I."/>
            <person name="Tsamla T."/>
            <person name="Vassiliev H."/>
            <person name="Vo A."/>
            <person name="Wangchuk T."/>
            <person name="Wangdi T."/>
            <person name="Weiand M."/>
            <person name="Wilkinson J."/>
            <person name="Wilson A."/>
            <person name="Yadav S."/>
            <person name="Young G."/>
            <person name="Yu Q."/>
            <person name="Zembek L."/>
            <person name="Zhong D."/>
            <person name="Zimmer A."/>
            <person name="Zwirko Z."/>
            <person name="Jaffe D.B."/>
            <person name="Alvarez P."/>
            <person name="Brockman W."/>
            <person name="Butler J."/>
            <person name="Chin C."/>
            <person name="Gnerre S."/>
            <person name="Grabherr M."/>
            <person name="Kleber M."/>
            <person name="Mauceli E."/>
            <person name="MacCallum I."/>
        </authorList>
    </citation>
    <scope>NUCLEOTIDE SEQUENCE [LARGE SCALE GENOMIC DNA]</scope>
    <source>
        <strain evidence="5">Tucson 15010-1051.87</strain>
    </source>
</reference>
<evidence type="ECO:0000256" key="1">
    <source>
        <dbReference type="SAM" id="MobiDB-lite"/>
    </source>
</evidence>
<evidence type="ECO:0000313" key="5">
    <source>
        <dbReference type="Proteomes" id="UP000008792"/>
    </source>
</evidence>
<dbReference type="Gene3D" id="4.10.410.10">
    <property type="entry name" value="Pancreatic trypsin inhibitor Kunitz domain"/>
    <property type="match status" value="1"/>
</dbReference>
<dbReference type="GO" id="GO:0004867">
    <property type="term" value="F:serine-type endopeptidase inhibitor activity"/>
    <property type="evidence" value="ECO:0007669"/>
    <property type="project" value="InterPro"/>
</dbReference>
<dbReference type="PhylomeDB" id="B4LCU2"/>
<dbReference type="AlphaFoldDB" id="B4LCU2"/>
<keyword evidence="2" id="KW-0732">Signal</keyword>
<dbReference type="PANTHER" id="PTHR47248:SF7">
    <property type="entry name" value="BPTI_KUNITZ INHIBITOR DOMAIN-CONTAINING PROTEIN"/>
    <property type="match status" value="1"/>
</dbReference>
<dbReference type="PROSITE" id="PS50279">
    <property type="entry name" value="BPTI_KUNITZ_2"/>
    <property type="match status" value="1"/>
</dbReference>
<organism evidence="4 5">
    <name type="scientific">Drosophila virilis</name>
    <name type="common">Fruit fly</name>
    <dbReference type="NCBI Taxonomy" id="7244"/>
    <lineage>
        <taxon>Eukaryota</taxon>
        <taxon>Metazoa</taxon>
        <taxon>Ecdysozoa</taxon>
        <taxon>Arthropoda</taxon>
        <taxon>Hexapoda</taxon>
        <taxon>Insecta</taxon>
        <taxon>Pterygota</taxon>
        <taxon>Neoptera</taxon>
        <taxon>Endopterygota</taxon>
        <taxon>Diptera</taxon>
        <taxon>Brachycera</taxon>
        <taxon>Muscomorpha</taxon>
        <taxon>Ephydroidea</taxon>
        <taxon>Drosophilidae</taxon>
        <taxon>Drosophila</taxon>
    </lineage>
</organism>
<dbReference type="OrthoDB" id="4473401at2759"/>
<feature type="signal peptide" evidence="2">
    <location>
        <begin position="1"/>
        <end position="19"/>
    </location>
</feature>
<feature type="chain" id="PRO_5002815719" evidence="2">
    <location>
        <begin position="20"/>
        <end position="113"/>
    </location>
</feature>
<dbReference type="SMART" id="SM00131">
    <property type="entry name" value="KU"/>
    <property type="match status" value="1"/>
</dbReference>
<evidence type="ECO:0000259" key="3">
    <source>
        <dbReference type="PROSITE" id="PS50279"/>
    </source>
</evidence>
<dbReference type="CDD" id="cd00109">
    <property type="entry name" value="Kunitz-type"/>
    <property type="match status" value="1"/>
</dbReference>
<evidence type="ECO:0000256" key="2">
    <source>
        <dbReference type="SAM" id="SignalP"/>
    </source>
</evidence>
<dbReference type="Pfam" id="PF00014">
    <property type="entry name" value="Kunitz_BPTI"/>
    <property type="match status" value="1"/>
</dbReference>
<proteinExistence type="predicted"/>
<dbReference type="InterPro" id="IPR002223">
    <property type="entry name" value="Kunitz_BPTI"/>
</dbReference>